<keyword evidence="3" id="KW-1185">Reference proteome</keyword>
<dbReference type="Proteomes" id="UP001350748">
    <property type="component" value="Unassembled WGS sequence"/>
</dbReference>
<organism evidence="2 3">
    <name type="scientific">Methylocystis borbori</name>
    <dbReference type="NCBI Taxonomy" id="3118750"/>
    <lineage>
        <taxon>Bacteria</taxon>
        <taxon>Pseudomonadati</taxon>
        <taxon>Pseudomonadota</taxon>
        <taxon>Alphaproteobacteria</taxon>
        <taxon>Hyphomicrobiales</taxon>
        <taxon>Methylocystaceae</taxon>
        <taxon>Methylocystis</taxon>
    </lineage>
</organism>
<dbReference type="SUPFAM" id="SSF53756">
    <property type="entry name" value="UDP-Glycosyltransferase/glycogen phosphorylase"/>
    <property type="match status" value="1"/>
</dbReference>
<comment type="caution">
    <text evidence="2">The sequence shown here is derived from an EMBL/GenBank/DDBJ whole genome shotgun (WGS) entry which is preliminary data.</text>
</comment>
<dbReference type="InterPro" id="IPR001296">
    <property type="entry name" value="Glyco_trans_1"/>
</dbReference>
<feature type="domain" description="Glycosyl transferase family 1" evidence="1">
    <location>
        <begin position="279"/>
        <end position="434"/>
    </location>
</feature>
<evidence type="ECO:0000259" key="1">
    <source>
        <dbReference type="Pfam" id="PF00534"/>
    </source>
</evidence>
<dbReference type="CDD" id="cd03809">
    <property type="entry name" value="GT4_MtfB-like"/>
    <property type="match status" value="1"/>
</dbReference>
<dbReference type="PANTHER" id="PTHR46401:SF9">
    <property type="entry name" value="MANNOSYLTRANSFERASE A"/>
    <property type="match status" value="1"/>
</dbReference>
<accession>A0ABU7XCB2</accession>
<proteinExistence type="predicted"/>
<sequence>METQIDYETRVALYLASQIQQENLEINRKRTADALDPVTAFVYFKLRELYWTVTRRMGLAHLHDGSRSRRRPILEPRPPLPEELASDEEFTFASSRRVFIDVTPTHRFGGKTGVQRVVREIAKRSVRDRFALPVIIENGELLSYYDHPSLPHSITFSEGDKFVLLDASWGMLAEYAPFVRALSDAGGQLITVIHDLIPLIHPLGVAPQMTEEFREWFERFALKSDRVICVSKSGAMDFIAYVTRSNLPTNPYLHIGWWRLGADFDDEDDAPISAAAKAVNANERPYFLSVGTIEPRKGYPIALDAFERLWLRGVDVGYVIVGRAGWQSEALEHRIKRHWEYGRRLLWLDKASDADLRHCYAHARALVYPSMIEGFGLPLVEAGYCGLPIIASDLPVFHEIGGDHVRYFNLLDSVDLADKIEKLHQLPAENERWPAYSWDDSAQNLESLILNDAYQTQAELRLPRLKWIQAFP</sequence>
<protein>
    <submittedName>
        <fullName evidence="2">Glycosyltransferase family 1 protein</fullName>
    </submittedName>
</protein>
<dbReference type="Pfam" id="PF00534">
    <property type="entry name" value="Glycos_transf_1"/>
    <property type="match status" value="1"/>
</dbReference>
<dbReference type="Gene3D" id="3.40.50.2000">
    <property type="entry name" value="Glycogen Phosphorylase B"/>
    <property type="match status" value="1"/>
</dbReference>
<dbReference type="PANTHER" id="PTHR46401">
    <property type="entry name" value="GLYCOSYLTRANSFERASE WBBK-RELATED"/>
    <property type="match status" value="1"/>
</dbReference>
<name>A0ABU7XCB2_9HYPH</name>
<dbReference type="EMBL" id="JAZHYN010000001">
    <property type="protein sequence ID" value="MEF3365029.1"/>
    <property type="molecule type" value="Genomic_DNA"/>
</dbReference>
<evidence type="ECO:0000313" key="2">
    <source>
        <dbReference type="EMBL" id="MEF3365029.1"/>
    </source>
</evidence>
<reference evidence="2 3" key="1">
    <citation type="submission" date="2024-02" db="EMBL/GenBank/DDBJ databases">
        <authorList>
            <person name="Grouzdev D."/>
        </authorList>
    </citation>
    <scope>NUCLEOTIDE SEQUENCE [LARGE SCALE GENOMIC DNA]</scope>
    <source>
        <strain evidence="2 3">9N</strain>
    </source>
</reference>
<dbReference type="RefSeq" id="WP_332079925.1">
    <property type="nucleotide sequence ID" value="NZ_JAZHYN010000001.1"/>
</dbReference>
<gene>
    <name evidence="2" type="ORF">V3H18_00620</name>
</gene>
<evidence type="ECO:0000313" key="3">
    <source>
        <dbReference type="Proteomes" id="UP001350748"/>
    </source>
</evidence>